<name>A7IY80_9CAUD</name>
<dbReference type="RefSeq" id="YP_001468911.1">
    <property type="nucleotide sequence ID" value="NC_009816.1"/>
</dbReference>
<dbReference type="EMBL" id="DQ499600">
    <property type="protein sequence ID" value="ABF57463.1"/>
    <property type="molecule type" value="Genomic_DNA"/>
</dbReference>
<evidence type="ECO:0000256" key="1">
    <source>
        <dbReference type="SAM" id="Phobius"/>
    </source>
</evidence>
<keyword evidence="1" id="KW-0812">Transmembrane</keyword>
<sequence>MTILTALIIFAIIALEVTGFFLALTEVLREITSHEKIDFTYSILMAIVSWLLFSSLLVTLQIASNL</sequence>
<keyword evidence="1" id="KW-1133">Transmembrane helix</keyword>
<evidence type="ECO:0000313" key="3">
    <source>
        <dbReference type="Proteomes" id="UP000002414"/>
    </source>
</evidence>
<feature type="transmembrane region" description="Helical" evidence="1">
    <location>
        <begin position="39"/>
        <end position="63"/>
    </location>
</feature>
<keyword evidence="3" id="KW-1185">Reference proteome</keyword>
<organism evidence="2 3">
    <name type="scientific">Corynebacterium phage P1201</name>
    <dbReference type="NCBI Taxonomy" id="384848"/>
    <lineage>
        <taxon>Viruses</taxon>
        <taxon>Duplodnaviria</taxon>
        <taxon>Heunggongvirae</taxon>
        <taxon>Uroviricota</taxon>
        <taxon>Caudoviricetes</taxon>
        <taxon>Zierdtviridae</taxon>
        <taxon>Toshachvirinae</taxon>
        <taxon>Chunghsingvirus</taxon>
        <taxon>Chunghsingvirus P1201</taxon>
        <taxon>Corynebacterium virus P1201</taxon>
    </lineage>
</organism>
<protein>
    <submittedName>
        <fullName evidence="2">Gp9</fullName>
    </submittedName>
</protein>
<dbReference type="KEGG" id="vg:5745508"/>
<dbReference type="GeneID" id="5745508"/>
<dbReference type="Proteomes" id="UP000002414">
    <property type="component" value="Segment"/>
</dbReference>
<keyword evidence="1" id="KW-0472">Membrane</keyword>
<feature type="transmembrane region" description="Helical" evidence="1">
    <location>
        <begin position="6"/>
        <end position="27"/>
    </location>
</feature>
<evidence type="ECO:0000313" key="2">
    <source>
        <dbReference type="EMBL" id="ABF57463.1"/>
    </source>
</evidence>
<proteinExistence type="predicted"/>
<accession>A7IY80</accession>
<reference evidence="2 3" key="1">
    <citation type="journal article" date="2008" name="Virology">
        <title>Genome sequence of the lytic bacteriophage P1201 from Corynebacterium glutamicum NCHU 87078: Evolutionary relationships to phages from Corynebacterineae.</title>
        <authorList>
            <person name="Chen C.L."/>
            <person name="Pan T.Y."/>
            <person name="Kan S.C."/>
            <person name="Kuan Y.C."/>
            <person name="Hong L.Y."/>
            <person name="Chiu K.R."/>
            <person name="Sheu C.S."/>
            <person name="Yang J.S."/>
            <person name="Hsu W.H."/>
            <person name="Hu H.Y."/>
        </authorList>
    </citation>
    <scope>NUCLEOTIDE SEQUENCE</scope>
</reference>